<gene>
    <name evidence="2" type="ORF">Bxe_C0255</name>
</gene>
<dbReference type="InterPro" id="IPR021769">
    <property type="entry name" value="DUF3331"/>
</dbReference>
<accession>Q13IB0</accession>
<dbReference type="KEGG" id="bxe:Bxe_C0255"/>
<dbReference type="EMBL" id="CP000272">
    <property type="protein sequence ID" value="ABE36179.1"/>
    <property type="molecule type" value="Genomic_DNA"/>
</dbReference>
<feature type="region of interest" description="Disordered" evidence="1">
    <location>
        <begin position="1"/>
        <end position="22"/>
    </location>
</feature>
<evidence type="ECO:0008006" key="4">
    <source>
        <dbReference type="Google" id="ProtNLM"/>
    </source>
</evidence>
<dbReference type="Proteomes" id="UP000001817">
    <property type="component" value="Chromosome 3"/>
</dbReference>
<sequence>MAYRQRHRISARRNSEMHGEHTDTWSQTVALLDHGLAHQMMDTLARIAAAHPQKTAWSHHPALTVRVIERTSARTVSVSWCDPLSGYYGYQSWHASLARRRASCVLSGEPISRGDPVYQPSSRPSRPGNAGAMILASRVDAALRVDHQPAGHEVAAGATGRTDGAGCCGLQEGAL</sequence>
<proteinExistence type="predicted"/>
<protein>
    <recommendedName>
        <fullName evidence="4">DUF3331 domain-containing protein</fullName>
    </recommendedName>
</protein>
<dbReference type="eggNOG" id="ENOG5030X48">
    <property type="taxonomic scope" value="Bacteria"/>
</dbReference>
<feature type="compositionally biased region" description="Basic and acidic residues" evidence="1">
    <location>
        <begin position="13"/>
        <end position="22"/>
    </location>
</feature>
<feature type="compositionally biased region" description="Basic residues" evidence="1">
    <location>
        <begin position="1"/>
        <end position="11"/>
    </location>
</feature>
<evidence type="ECO:0000256" key="1">
    <source>
        <dbReference type="SAM" id="MobiDB-lite"/>
    </source>
</evidence>
<keyword evidence="3" id="KW-1185">Reference proteome</keyword>
<evidence type="ECO:0000313" key="2">
    <source>
        <dbReference type="EMBL" id="ABE36179.1"/>
    </source>
</evidence>
<dbReference type="Pfam" id="PF11811">
    <property type="entry name" value="DUF3331"/>
    <property type="match status" value="1"/>
</dbReference>
<evidence type="ECO:0000313" key="3">
    <source>
        <dbReference type="Proteomes" id="UP000001817"/>
    </source>
</evidence>
<organism evidence="2 3">
    <name type="scientific">Paraburkholderia xenovorans (strain LB400)</name>
    <dbReference type="NCBI Taxonomy" id="266265"/>
    <lineage>
        <taxon>Bacteria</taxon>
        <taxon>Pseudomonadati</taxon>
        <taxon>Pseudomonadota</taxon>
        <taxon>Betaproteobacteria</taxon>
        <taxon>Burkholderiales</taxon>
        <taxon>Burkholderiaceae</taxon>
        <taxon>Paraburkholderia</taxon>
    </lineage>
</organism>
<dbReference type="RefSeq" id="WP_011493439.1">
    <property type="nucleotide sequence ID" value="NC_007953.1"/>
</dbReference>
<name>Q13IB0_PARXL</name>
<dbReference type="AlphaFoldDB" id="Q13IB0"/>
<reference evidence="2 3" key="1">
    <citation type="journal article" date="2006" name="Proc. Natl. Acad. Sci. U.S.A.">
        <title>Burkholderia xenovorans LB400 harbors a multi-replicon, 9.73-Mbp genome shaped for versatility.</title>
        <authorList>
            <person name="Chain P.S."/>
            <person name="Denef V.J."/>
            <person name="Konstantinidis K.T."/>
            <person name="Vergez L.M."/>
            <person name="Agullo L."/>
            <person name="Reyes V.L."/>
            <person name="Hauser L."/>
            <person name="Cordova M."/>
            <person name="Gomez L."/>
            <person name="Gonzalez M."/>
            <person name="Land M."/>
            <person name="Lao V."/>
            <person name="Larimer F."/>
            <person name="LiPuma J.J."/>
            <person name="Mahenthiralingam E."/>
            <person name="Malfatti S.A."/>
            <person name="Marx C.J."/>
            <person name="Parnell J.J."/>
            <person name="Ramette A."/>
            <person name="Richardson P."/>
            <person name="Seeger M."/>
            <person name="Smith D."/>
            <person name="Spilker T."/>
            <person name="Sul W.J."/>
            <person name="Tsoi T.V."/>
            <person name="Ulrich L.E."/>
            <person name="Zhulin I.B."/>
            <person name="Tiedje J.M."/>
        </authorList>
    </citation>
    <scope>NUCLEOTIDE SEQUENCE [LARGE SCALE GENOMIC DNA]</scope>
    <source>
        <strain evidence="2 3">LB400</strain>
    </source>
</reference>